<dbReference type="Pfam" id="PF05532">
    <property type="entry name" value="CsbD"/>
    <property type="match status" value="1"/>
</dbReference>
<sequence length="58" mass="6406">MNAGRKADSKIQQLKGKAKEAAGRLTGDRRLAAEGRADHAEGKFRQAGHTIMDVFRKR</sequence>
<evidence type="ECO:0000313" key="4">
    <source>
        <dbReference type="EMBL" id="SKA32966.1"/>
    </source>
</evidence>
<name>A0A1T4SXQ3_9ACTN</name>
<dbReference type="STRING" id="1122192.SAMN02745673_04111"/>
<dbReference type="Gene3D" id="1.10.1470.10">
    <property type="entry name" value="YjbJ"/>
    <property type="match status" value="1"/>
</dbReference>
<dbReference type="Proteomes" id="UP000190637">
    <property type="component" value="Unassembled WGS sequence"/>
</dbReference>
<evidence type="ECO:0000313" key="5">
    <source>
        <dbReference type="Proteomes" id="UP000190637"/>
    </source>
</evidence>
<proteinExistence type="inferred from homology"/>
<evidence type="ECO:0000256" key="2">
    <source>
        <dbReference type="SAM" id="MobiDB-lite"/>
    </source>
</evidence>
<dbReference type="RefSeq" id="WP_078763365.1">
    <property type="nucleotide sequence ID" value="NZ_FUWS01000012.1"/>
</dbReference>
<feature type="domain" description="CsbD-like" evidence="3">
    <location>
        <begin position="6"/>
        <end position="56"/>
    </location>
</feature>
<feature type="region of interest" description="Disordered" evidence="2">
    <location>
        <begin position="1"/>
        <end position="23"/>
    </location>
</feature>
<dbReference type="AlphaFoldDB" id="A0A1T4SXQ3"/>
<protein>
    <submittedName>
        <fullName evidence="4">Uncharacterized conserved protein YjbJ, UPF0337 family</fullName>
    </submittedName>
</protein>
<reference evidence="4 5" key="1">
    <citation type="submission" date="2017-02" db="EMBL/GenBank/DDBJ databases">
        <authorList>
            <person name="Peterson S.W."/>
        </authorList>
    </citation>
    <scope>NUCLEOTIDE SEQUENCE [LARGE SCALE GENOMIC DNA]</scope>
    <source>
        <strain evidence="4 5">DSM 45154</strain>
    </source>
</reference>
<accession>A0A1T4SXQ3</accession>
<evidence type="ECO:0000259" key="3">
    <source>
        <dbReference type="Pfam" id="PF05532"/>
    </source>
</evidence>
<keyword evidence="5" id="KW-1185">Reference proteome</keyword>
<evidence type="ECO:0000256" key="1">
    <source>
        <dbReference type="ARBA" id="ARBA00009129"/>
    </source>
</evidence>
<comment type="similarity">
    <text evidence="1">Belongs to the UPF0337 (CsbD) family.</text>
</comment>
<dbReference type="SUPFAM" id="SSF69047">
    <property type="entry name" value="Hypothetical protein YjbJ"/>
    <property type="match status" value="1"/>
</dbReference>
<organism evidence="4 5">
    <name type="scientific">Marinactinospora thermotolerans DSM 45154</name>
    <dbReference type="NCBI Taxonomy" id="1122192"/>
    <lineage>
        <taxon>Bacteria</taxon>
        <taxon>Bacillati</taxon>
        <taxon>Actinomycetota</taxon>
        <taxon>Actinomycetes</taxon>
        <taxon>Streptosporangiales</taxon>
        <taxon>Nocardiopsidaceae</taxon>
        <taxon>Marinactinospora</taxon>
    </lineage>
</organism>
<gene>
    <name evidence="4" type="ORF">SAMN02745673_04111</name>
</gene>
<dbReference type="EMBL" id="FUWS01000012">
    <property type="protein sequence ID" value="SKA32966.1"/>
    <property type="molecule type" value="Genomic_DNA"/>
</dbReference>
<dbReference type="OrthoDB" id="2143260at2"/>
<dbReference type="InterPro" id="IPR036629">
    <property type="entry name" value="YjbJ_sf"/>
</dbReference>
<dbReference type="InterPro" id="IPR008462">
    <property type="entry name" value="CsbD"/>
</dbReference>